<protein>
    <submittedName>
        <fullName evidence="2">Uncharacterized protein</fullName>
    </submittedName>
</protein>
<feature type="compositionally biased region" description="Polar residues" evidence="1">
    <location>
        <begin position="149"/>
        <end position="160"/>
    </location>
</feature>
<organism evidence="2 3">
    <name type="scientific">Edaphochlamys debaryana</name>
    <dbReference type="NCBI Taxonomy" id="47281"/>
    <lineage>
        <taxon>Eukaryota</taxon>
        <taxon>Viridiplantae</taxon>
        <taxon>Chlorophyta</taxon>
        <taxon>core chlorophytes</taxon>
        <taxon>Chlorophyceae</taxon>
        <taxon>CS clade</taxon>
        <taxon>Chlamydomonadales</taxon>
        <taxon>Chlamydomonadales incertae sedis</taxon>
        <taxon>Edaphochlamys</taxon>
    </lineage>
</organism>
<feature type="compositionally biased region" description="Polar residues" evidence="1">
    <location>
        <begin position="200"/>
        <end position="211"/>
    </location>
</feature>
<evidence type="ECO:0000256" key="1">
    <source>
        <dbReference type="SAM" id="MobiDB-lite"/>
    </source>
</evidence>
<reference evidence="2" key="1">
    <citation type="journal article" date="2020" name="bioRxiv">
        <title>Comparative genomics of Chlamydomonas.</title>
        <authorList>
            <person name="Craig R.J."/>
            <person name="Hasan A.R."/>
            <person name="Ness R.W."/>
            <person name="Keightley P.D."/>
        </authorList>
    </citation>
    <scope>NUCLEOTIDE SEQUENCE</scope>
    <source>
        <strain evidence="2">CCAP 11/70</strain>
    </source>
</reference>
<accession>A0A835XSL0</accession>
<evidence type="ECO:0000313" key="3">
    <source>
        <dbReference type="Proteomes" id="UP000612055"/>
    </source>
</evidence>
<dbReference type="PANTHER" id="PTHR31579:SF1">
    <property type="entry name" value="OS03G0796600 PROTEIN"/>
    <property type="match status" value="1"/>
</dbReference>
<dbReference type="EMBL" id="JAEHOE010000078">
    <property type="protein sequence ID" value="KAG2488902.1"/>
    <property type="molecule type" value="Genomic_DNA"/>
</dbReference>
<dbReference type="AlphaFoldDB" id="A0A835XSL0"/>
<gene>
    <name evidence="2" type="ORF">HYH03_012532</name>
</gene>
<feature type="compositionally biased region" description="Pro residues" evidence="1">
    <location>
        <begin position="115"/>
        <end position="130"/>
    </location>
</feature>
<feature type="region of interest" description="Disordered" evidence="1">
    <location>
        <begin position="328"/>
        <end position="351"/>
    </location>
</feature>
<feature type="region of interest" description="Disordered" evidence="1">
    <location>
        <begin position="112"/>
        <end position="226"/>
    </location>
</feature>
<keyword evidence="3" id="KW-1185">Reference proteome</keyword>
<dbReference type="OrthoDB" id="691424at2759"/>
<dbReference type="PANTHER" id="PTHR31579">
    <property type="entry name" value="OS03G0796600 PROTEIN"/>
    <property type="match status" value="1"/>
</dbReference>
<dbReference type="Proteomes" id="UP000612055">
    <property type="component" value="Unassembled WGS sequence"/>
</dbReference>
<feature type="compositionally biased region" description="Low complexity" evidence="1">
    <location>
        <begin position="328"/>
        <end position="342"/>
    </location>
</feature>
<dbReference type="Pfam" id="PF04720">
    <property type="entry name" value="PDDEXK_6"/>
    <property type="match status" value="1"/>
</dbReference>
<proteinExistence type="predicted"/>
<dbReference type="InterPro" id="IPR006502">
    <property type="entry name" value="PDDEXK-like"/>
</dbReference>
<name>A0A835XSL0_9CHLO</name>
<evidence type="ECO:0000313" key="2">
    <source>
        <dbReference type="EMBL" id="KAG2488902.1"/>
    </source>
</evidence>
<feature type="compositionally biased region" description="Gly residues" evidence="1">
    <location>
        <begin position="172"/>
        <end position="182"/>
    </location>
</feature>
<comment type="caution">
    <text evidence="2">The sequence shown here is derived from an EMBL/GenBank/DDBJ whole genome shotgun (WGS) entry which is preliminary data.</text>
</comment>
<sequence length="483" mass="48269">MDAEEEYLAEPFLRDQFLINYPTRDYSYVLNRLPRVFVGPPEGMVPIVELMCELLEESFWLARLALPPWRTEDAMLSKWLPEERLLRDTHVLPRPAQRPRPQQAARGAALLSPMAPAPPPRPPPPAPTAEPAPACRLDEAPCAPAATPVVSQPTARSTGSPFGASPFRVSGSGSGSTSGSGPGSEPSATGDPAEEEPLTQLDSSGSDSSDVTAIGGGGSLGTSPTCVLPMSSLDGGGRRSVGGGKCGGGAWAKGDAPAAFGGDDGDGDDNWSYSVGGFSGGSYRATDQLAAAAVQPPPLRCVVSFLAPPLLPSAAACPLAGCSGSSGPPSPDSGAPAAASPSTGGGPEDCTSTSCGEPQKICARAGRRPLCAGLLSVKLKAAAAEAAAAADAATATAGSSCGSSSAGGACIAAAAAPVAAAAATTACGGGGACRGHGVSRAAAAIGHGPLGLLTQHVAASNEYDTCTSCDERYVQPYLPSWYR</sequence>